<dbReference type="SUPFAM" id="SSF103473">
    <property type="entry name" value="MFS general substrate transporter"/>
    <property type="match status" value="1"/>
</dbReference>
<name>A0A544W719_9MYCO</name>
<sequence length="452" mass="47728">MTTTTGPTVPNERLVRRVALASGIGSMLEFYDFYLYGALSATIFGTLFFHSDDPAVGTLLALATFGVGFVARPIGGIIAGHFGDKVGRKSVLIATLALMGVSTVGIGLLPTYETIGTAAPILLVTLRVLQGLAHGGEWGGASIMTIEHAPEGRRGFYGSCPQMGIYAGLILASLVLGAFMLLPEDDFLSWGWRIPFILGAVLMLVGLWLRRAITESPEFAAAMAERAIAPEEEKKRIPLVEAFRTGRRGIFITFAAKAAETCTFYLITVFALTLAKNGAGESNARNGILVASVVAIITIGAFGVLADRIGTRTVYMAGAGFMVLFAFPFFWLAGAGTAWTLWTALIVGLAVAHSLMYAAQASYFSALFDTKVRFTGASLGYQLGAAIVGGFTPLIAASLLIRSGGATWPVASYIAGVCLVSFLVMLIWGKVRTSPPGQLASDVTPDVSEVQR</sequence>
<dbReference type="InterPro" id="IPR011701">
    <property type="entry name" value="MFS"/>
</dbReference>
<dbReference type="RefSeq" id="WP_142550627.1">
    <property type="nucleotide sequence ID" value="NZ_VIFX01000003.1"/>
</dbReference>
<accession>A0A544W719</accession>
<evidence type="ECO:0000256" key="2">
    <source>
        <dbReference type="ARBA" id="ARBA00008240"/>
    </source>
</evidence>
<feature type="transmembrane region" description="Helical" evidence="11">
    <location>
        <begin position="33"/>
        <end position="50"/>
    </location>
</feature>
<keyword evidence="14" id="KW-1185">Reference proteome</keyword>
<keyword evidence="3" id="KW-0813">Transport</keyword>
<proteinExistence type="inferred from homology"/>
<dbReference type="PANTHER" id="PTHR43045">
    <property type="entry name" value="SHIKIMATE TRANSPORTER"/>
    <property type="match status" value="1"/>
</dbReference>
<dbReference type="AlphaFoldDB" id="A0A544W719"/>
<feature type="transmembrane region" description="Helical" evidence="11">
    <location>
        <begin position="313"/>
        <end position="333"/>
    </location>
</feature>
<dbReference type="GO" id="GO:0005886">
    <property type="term" value="C:plasma membrane"/>
    <property type="evidence" value="ECO:0007669"/>
    <property type="project" value="UniProtKB-SubCell"/>
</dbReference>
<evidence type="ECO:0000256" key="8">
    <source>
        <dbReference type="ARBA" id="ARBA00023136"/>
    </source>
</evidence>
<dbReference type="PANTHER" id="PTHR43045:SF1">
    <property type="entry name" value="SHIKIMATE TRANSPORTER"/>
    <property type="match status" value="1"/>
</dbReference>
<evidence type="ECO:0000256" key="10">
    <source>
        <dbReference type="ARBA" id="ARBA00039918"/>
    </source>
</evidence>
<evidence type="ECO:0000259" key="12">
    <source>
        <dbReference type="PROSITE" id="PS50850"/>
    </source>
</evidence>
<dbReference type="Proteomes" id="UP000315759">
    <property type="component" value="Unassembled WGS sequence"/>
</dbReference>
<dbReference type="InterPro" id="IPR020846">
    <property type="entry name" value="MFS_dom"/>
</dbReference>
<comment type="similarity">
    <text evidence="2">Belongs to the major facilitator superfamily. Metabolite:H+ Symporter (MHS) family (TC 2.A.1.6) family.</text>
</comment>
<evidence type="ECO:0000256" key="4">
    <source>
        <dbReference type="ARBA" id="ARBA00022475"/>
    </source>
</evidence>
<comment type="caution">
    <text evidence="13">The sequence shown here is derived from an EMBL/GenBank/DDBJ whole genome shotgun (WGS) entry which is preliminary data.</text>
</comment>
<feature type="transmembrane region" description="Helical" evidence="11">
    <location>
        <begin position="407"/>
        <end position="428"/>
    </location>
</feature>
<keyword evidence="4" id="KW-1003">Cell membrane</keyword>
<feature type="domain" description="Major facilitator superfamily (MFS) profile" evidence="12">
    <location>
        <begin position="18"/>
        <end position="433"/>
    </location>
</feature>
<organism evidence="13 14">
    <name type="scientific">Mycolicibacterium hodleri</name>
    <dbReference type="NCBI Taxonomy" id="49897"/>
    <lineage>
        <taxon>Bacteria</taxon>
        <taxon>Bacillati</taxon>
        <taxon>Actinomycetota</taxon>
        <taxon>Actinomycetes</taxon>
        <taxon>Mycobacteriales</taxon>
        <taxon>Mycobacteriaceae</taxon>
        <taxon>Mycolicibacterium</taxon>
    </lineage>
</organism>
<reference evidence="13 14" key="1">
    <citation type="submission" date="2018-10" db="EMBL/GenBank/DDBJ databases">
        <title>Draft genome of Mycobacterium hodleri strain B.</title>
        <authorList>
            <person name="Amande T.J."/>
            <person name="Mcgenity T.J."/>
        </authorList>
    </citation>
    <scope>NUCLEOTIDE SEQUENCE [LARGE SCALE GENOMIC DNA]</scope>
    <source>
        <strain evidence="13 14">B</strain>
    </source>
</reference>
<keyword evidence="8 11" id="KW-0472">Membrane</keyword>
<feature type="transmembrane region" description="Helical" evidence="11">
    <location>
        <begin position="287"/>
        <end position="306"/>
    </location>
</feature>
<evidence type="ECO:0000313" key="14">
    <source>
        <dbReference type="Proteomes" id="UP000315759"/>
    </source>
</evidence>
<dbReference type="Gene3D" id="1.20.1250.20">
    <property type="entry name" value="MFS general substrate transporter like domains"/>
    <property type="match status" value="2"/>
</dbReference>
<feature type="transmembrane region" description="Helical" evidence="11">
    <location>
        <begin position="379"/>
        <end position="401"/>
    </location>
</feature>
<dbReference type="EMBL" id="VIFX01000003">
    <property type="protein sequence ID" value="TQR88018.1"/>
    <property type="molecule type" value="Genomic_DNA"/>
</dbReference>
<dbReference type="InterPro" id="IPR036259">
    <property type="entry name" value="MFS_trans_sf"/>
</dbReference>
<feature type="transmembrane region" description="Helical" evidence="11">
    <location>
        <begin position="91"/>
        <end position="109"/>
    </location>
</feature>
<gene>
    <name evidence="13" type="ORF">D8S82_02830</name>
</gene>
<dbReference type="PROSITE" id="PS50850">
    <property type="entry name" value="MFS"/>
    <property type="match status" value="1"/>
</dbReference>
<feature type="transmembrane region" description="Helical" evidence="11">
    <location>
        <begin position="254"/>
        <end position="275"/>
    </location>
</feature>
<evidence type="ECO:0000256" key="5">
    <source>
        <dbReference type="ARBA" id="ARBA00022692"/>
    </source>
</evidence>
<dbReference type="FunFam" id="1.20.1250.20:FF:000001">
    <property type="entry name" value="Dicarboxylate MFS transporter"/>
    <property type="match status" value="1"/>
</dbReference>
<dbReference type="GO" id="GO:0015293">
    <property type="term" value="F:symporter activity"/>
    <property type="evidence" value="ECO:0007669"/>
    <property type="project" value="UniProtKB-KW"/>
</dbReference>
<evidence type="ECO:0000256" key="11">
    <source>
        <dbReference type="SAM" id="Phobius"/>
    </source>
</evidence>
<keyword evidence="7 11" id="KW-1133">Transmembrane helix</keyword>
<feature type="transmembrane region" description="Helical" evidence="11">
    <location>
        <begin position="339"/>
        <end position="358"/>
    </location>
</feature>
<feature type="transmembrane region" description="Helical" evidence="11">
    <location>
        <begin position="56"/>
        <end position="79"/>
    </location>
</feature>
<comment type="function">
    <text evidence="9">May be a proton symporter involved in the uptake of osmolytes such as proline and glycine betaine.</text>
</comment>
<feature type="transmembrane region" description="Helical" evidence="11">
    <location>
        <begin position="188"/>
        <end position="209"/>
    </location>
</feature>
<keyword evidence="5 11" id="KW-0812">Transmembrane</keyword>
<evidence type="ECO:0000256" key="7">
    <source>
        <dbReference type="ARBA" id="ARBA00022989"/>
    </source>
</evidence>
<evidence type="ECO:0000256" key="9">
    <source>
        <dbReference type="ARBA" id="ARBA00037295"/>
    </source>
</evidence>
<feature type="transmembrane region" description="Helical" evidence="11">
    <location>
        <begin position="163"/>
        <end position="182"/>
    </location>
</feature>
<evidence type="ECO:0000313" key="13">
    <source>
        <dbReference type="EMBL" id="TQR88018.1"/>
    </source>
</evidence>
<protein>
    <recommendedName>
        <fullName evidence="10">Putative proline/betaine transporter</fullName>
    </recommendedName>
</protein>
<evidence type="ECO:0000256" key="6">
    <source>
        <dbReference type="ARBA" id="ARBA00022847"/>
    </source>
</evidence>
<evidence type="ECO:0000256" key="3">
    <source>
        <dbReference type="ARBA" id="ARBA00022448"/>
    </source>
</evidence>
<comment type="subcellular location">
    <subcellularLocation>
        <location evidence="1">Cell membrane</location>
        <topology evidence="1">Multi-pass membrane protein</topology>
    </subcellularLocation>
</comment>
<dbReference type="Pfam" id="PF07690">
    <property type="entry name" value="MFS_1"/>
    <property type="match status" value="1"/>
</dbReference>
<dbReference type="CDD" id="cd17369">
    <property type="entry name" value="MFS_ShiA_like"/>
    <property type="match status" value="1"/>
</dbReference>
<evidence type="ECO:0000256" key="1">
    <source>
        <dbReference type="ARBA" id="ARBA00004651"/>
    </source>
</evidence>
<keyword evidence="6" id="KW-0769">Symport</keyword>